<protein>
    <submittedName>
        <fullName evidence="1">Uncharacterized protein</fullName>
    </submittedName>
</protein>
<organism evidence="1 2">
    <name type="scientific">Candidatus Jettenia ecosi</name>
    <dbReference type="NCBI Taxonomy" id="2494326"/>
    <lineage>
        <taxon>Bacteria</taxon>
        <taxon>Pseudomonadati</taxon>
        <taxon>Planctomycetota</taxon>
        <taxon>Candidatus Brocadiia</taxon>
        <taxon>Candidatus Brocadiales</taxon>
        <taxon>Candidatus Brocadiaceae</taxon>
        <taxon>Candidatus Jettenia</taxon>
    </lineage>
</organism>
<sequence>MFIIWFKSLLLKELHNNSIFTINPHNKISMADILRYIALLVKQ</sequence>
<comment type="caution">
    <text evidence="1">The sequence shown here is derived from an EMBL/GenBank/DDBJ whole genome shotgun (WGS) entry which is preliminary data.</text>
</comment>
<dbReference type="AlphaFoldDB" id="A0A533Q9D0"/>
<accession>A0A533Q9D0</accession>
<evidence type="ECO:0000313" key="2">
    <source>
        <dbReference type="Proteomes" id="UP000319783"/>
    </source>
</evidence>
<evidence type="ECO:0000313" key="1">
    <source>
        <dbReference type="EMBL" id="TLD40839.1"/>
    </source>
</evidence>
<proteinExistence type="predicted"/>
<dbReference type="Proteomes" id="UP000319783">
    <property type="component" value="Unassembled WGS sequence"/>
</dbReference>
<name>A0A533Q9D0_9BACT</name>
<gene>
    <name evidence="1" type="ORF">JETT_2909</name>
</gene>
<dbReference type="EMBL" id="SULG01000077">
    <property type="protein sequence ID" value="TLD40839.1"/>
    <property type="molecule type" value="Genomic_DNA"/>
</dbReference>
<reference evidence="1 2" key="1">
    <citation type="submission" date="2019-04" db="EMBL/GenBank/DDBJ databases">
        <title>Genome of a novel bacterium Candidatus Jettenia ecosi reconstructed from metagenome of an anammox bioreactor.</title>
        <authorList>
            <person name="Mardanov A.V."/>
            <person name="Beletsky A.V."/>
            <person name="Ravin N.V."/>
            <person name="Botchkova E.A."/>
            <person name="Litti Y.V."/>
            <person name="Nozhevnikova A.N."/>
        </authorList>
    </citation>
    <scope>NUCLEOTIDE SEQUENCE [LARGE SCALE GENOMIC DNA]</scope>
    <source>
        <strain evidence="1">J2</strain>
    </source>
</reference>